<dbReference type="Proteomes" id="UP000005237">
    <property type="component" value="Unassembled WGS sequence"/>
</dbReference>
<evidence type="ECO:0000313" key="2">
    <source>
        <dbReference type="EnsemblMetazoa" id="CJA35507.1"/>
    </source>
</evidence>
<feature type="region of interest" description="Disordered" evidence="1">
    <location>
        <begin position="1"/>
        <end position="20"/>
    </location>
</feature>
<feature type="compositionally biased region" description="Basic and acidic residues" evidence="1">
    <location>
        <begin position="1"/>
        <end position="18"/>
    </location>
</feature>
<accession>A0A8R1IID9</accession>
<reference evidence="3" key="1">
    <citation type="submission" date="2010-08" db="EMBL/GenBank/DDBJ databases">
        <authorList>
            <consortium name="Caenorhabditis japonica Sequencing Consortium"/>
            <person name="Wilson R.K."/>
        </authorList>
    </citation>
    <scope>NUCLEOTIDE SEQUENCE [LARGE SCALE GENOMIC DNA]</scope>
    <source>
        <strain evidence="3">DF5081</strain>
    </source>
</reference>
<protein>
    <submittedName>
        <fullName evidence="2">Uncharacterized protein</fullName>
    </submittedName>
</protein>
<sequence>MDTKLHQGERTRDQEPKSSKWTLNIAVQTINGNTEKGKHAARFIHQNLQNPLKWLFSQLPIRGAADKYSDLITKDVSRRKKVTR</sequence>
<name>A0A8R1IID9_CAEJA</name>
<evidence type="ECO:0000313" key="3">
    <source>
        <dbReference type="Proteomes" id="UP000005237"/>
    </source>
</evidence>
<evidence type="ECO:0000256" key="1">
    <source>
        <dbReference type="SAM" id="MobiDB-lite"/>
    </source>
</evidence>
<organism evidence="2 3">
    <name type="scientific">Caenorhabditis japonica</name>
    <dbReference type="NCBI Taxonomy" id="281687"/>
    <lineage>
        <taxon>Eukaryota</taxon>
        <taxon>Metazoa</taxon>
        <taxon>Ecdysozoa</taxon>
        <taxon>Nematoda</taxon>
        <taxon>Chromadorea</taxon>
        <taxon>Rhabditida</taxon>
        <taxon>Rhabditina</taxon>
        <taxon>Rhabditomorpha</taxon>
        <taxon>Rhabditoidea</taxon>
        <taxon>Rhabditidae</taxon>
        <taxon>Peloderinae</taxon>
        <taxon>Caenorhabditis</taxon>
    </lineage>
</organism>
<reference evidence="2" key="2">
    <citation type="submission" date="2022-06" db="UniProtKB">
        <authorList>
            <consortium name="EnsemblMetazoa"/>
        </authorList>
    </citation>
    <scope>IDENTIFICATION</scope>
    <source>
        <strain evidence="2">DF5081</strain>
    </source>
</reference>
<dbReference type="EnsemblMetazoa" id="CJA35507.1">
    <property type="protein sequence ID" value="CJA35507.1"/>
    <property type="gene ID" value="WBGene00211354"/>
</dbReference>
<keyword evidence="3" id="KW-1185">Reference proteome</keyword>
<proteinExistence type="predicted"/>
<dbReference type="AlphaFoldDB" id="A0A8R1IID9"/>